<feature type="compositionally biased region" description="Polar residues" evidence="1">
    <location>
        <begin position="236"/>
        <end position="262"/>
    </location>
</feature>
<feature type="region of interest" description="Disordered" evidence="1">
    <location>
        <begin position="236"/>
        <end position="283"/>
    </location>
</feature>
<keyword evidence="2" id="KW-0732">Signal</keyword>
<reference evidence="3" key="1">
    <citation type="submission" date="2016-08" db="EMBL/GenBank/DDBJ databases">
        <title>VSG repertoire of Trypanosoma brucei EATRO 1125.</title>
        <authorList>
            <person name="Cross G.A."/>
        </authorList>
    </citation>
    <scope>NUCLEOTIDE SEQUENCE</scope>
    <source>
        <strain evidence="3">EATRO 1125</strain>
    </source>
</reference>
<proteinExistence type="predicted"/>
<name>A0A1J0RCN4_9TRYP</name>
<feature type="chain" id="PRO_5012949750" evidence="2">
    <location>
        <begin position="27"/>
        <end position="283"/>
    </location>
</feature>
<evidence type="ECO:0000256" key="1">
    <source>
        <dbReference type="SAM" id="MobiDB-lite"/>
    </source>
</evidence>
<sequence length="283" mass="29528">MAPAGASIALLMLAAIALLPASPSAANDKVAADVTDACKEEGCLRGLRAAIAAKANCPKGQLSKLMAAKLRWDLLTLAASEATTQCMGLAVARYADQQIYAINQQVKAVEKTAQAATTEMEKQLTRLSILKEVMGLKIAELPSGHKRLSNNNIELKFRLTAGGAPLCNAVTDASKIKPGTTPDYDALEELRLTKPTQLLATFRTSTLTATASSDCCATDENSTTLGNVLDSCTLHGSSNPSVRQDGRASTPNSPTKITSAGTSDGCPPEPPEDTQEAPESTLA</sequence>
<evidence type="ECO:0000313" key="3">
    <source>
        <dbReference type="EMBL" id="APD75631.1"/>
    </source>
</evidence>
<protein>
    <submittedName>
        <fullName evidence="3">Variant surface glycoprotein 1125.5571</fullName>
    </submittedName>
</protein>
<evidence type="ECO:0000256" key="2">
    <source>
        <dbReference type="SAM" id="SignalP"/>
    </source>
</evidence>
<feature type="signal peptide" evidence="2">
    <location>
        <begin position="1"/>
        <end position="26"/>
    </location>
</feature>
<dbReference type="EMBL" id="KX701675">
    <property type="protein sequence ID" value="APD75631.1"/>
    <property type="molecule type" value="Genomic_DNA"/>
</dbReference>
<organism evidence="3">
    <name type="scientific">Trypanosoma brucei</name>
    <dbReference type="NCBI Taxonomy" id="5691"/>
    <lineage>
        <taxon>Eukaryota</taxon>
        <taxon>Discoba</taxon>
        <taxon>Euglenozoa</taxon>
        <taxon>Kinetoplastea</taxon>
        <taxon>Metakinetoplastina</taxon>
        <taxon>Trypanosomatida</taxon>
        <taxon>Trypanosomatidae</taxon>
        <taxon>Trypanosoma</taxon>
    </lineage>
</organism>
<dbReference type="AlphaFoldDB" id="A0A1J0RCN4"/>
<accession>A0A1J0RCN4</accession>